<evidence type="ECO:0000256" key="3">
    <source>
        <dbReference type="ARBA" id="ARBA00022833"/>
    </source>
</evidence>
<dbReference type="AlphaFoldDB" id="A0A8C2HVD5"/>
<dbReference type="InterPro" id="IPR013320">
    <property type="entry name" value="ConA-like_dom_sf"/>
</dbReference>
<dbReference type="CDD" id="cd16040">
    <property type="entry name" value="SPRY_PRY_SNTX"/>
    <property type="match status" value="1"/>
</dbReference>
<dbReference type="SUPFAM" id="SSF49899">
    <property type="entry name" value="Concanavalin A-like lectins/glucanases"/>
    <property type="match status" value="1"/>
</dbReference>
<dbReference type="CDD" id="cd08321">
    <property type="entry name" value="Pyrin_ASC-like"/>
    <property type="match status" value="1"/>
</dbReference>
<dbReference type="InterPro" id="IPR004020">
    <property type="entry name" value="DAPIN"/>
</dbReference>
<evidence type="ECO:0000259" key="5">
    <source>
        <dbReference type="PROSITE" id="PS50188"/>
    </source>
</evidence>
<dbReference type="InterPro" id="IPR003877">
    <property type="entry name" value="SPRY_dom"/>
</dbReference>
<evidence type="ECO:0008006" key="9">
    <source>
        <dbReference type="Google" id="ProtNLM"/>
    </source>
</evidence>
<accession>A0A8C2HVD5</accession>
<keyword evidence="3" id="KW-0862">Zinc</keyword>
<protein>
    <recommendedName>
        <fullName evidence="9">B30.2/SPRY domain-containing protein</fullName>
    </recommendedName>
</protein>
<dbReference type="InterPro" id="IPR051051">
    <property type="entry name" value="E3_ubiq-ligase_TRIM/RNF"/>
</dbReference>
<evidence type="ECO:0000259" key="6">
    <source>
        <dbReference type="PROSITE" id="PS50824"/>
    </source>
</evidence>
<dbReference type="SMART" id="SM00449">
    <property type="entry name" value="SPRY"/>
    <property type="match status" value="1"/>
</dbReference>
<dbReference type="Gene3D" id="2.60.120.920">
    <property type="match status" value="1"/>
</dbReference>
<dbReference type="GO" id="GO:0008270">
    <property type="term" value="F:zinc ion binding"/>
    <property type="evidence" value="ECO:0007669"/>
    <property type="project" value="UniProtKB-KW"/>
</dbReference>
<organism evidence="7 8">
    <name type="scientific">Cyprinus carpio</name>
    <name type="common">Common carp</name>
    <dbReference type="NCBI Taxonomy" id="7962"/>
    <lineage>
        <taxon>Eukaryota</taxon>
        <taxon>Metazoa</taxon>
        <taxon>Chordata</taxon>
        <taxon>Craniata</taxon>
        <taxon>Vertebrata</taxon>
        <taxon>Euteleostomi</taxon>
        <taxon>Actinopterygii</taxon>
        <taxon>Neopterygii</taxon>
        <taxon>Teleostei</taxon>
        <taxon>Ostariophysi</taxon>
        <taxon>Cypriniformes</taxon>
        <taxon>Cyprinidae</taxon>
        <taxon>Cyprininae</taxon>
        <taxon>Cyprinus</taxon>
    </lineage>
</organism>
<evidence type="ECO:0000256" key="1">
    <source>
        <dbReference type="ARBA" id="ARBA00022723"/>
    </source>
</evidence>
<evidence type="ECO:0000313" key="7">
    <source>
        <dbReference type="Ensembl" id="ENSCCRP00020070425.1"/>
    </source>
</evidence>
<keyword evidence="1" id="KW-0479">Metal-binding</keyword>
<evidence type="ECO:0000313" key="8">
    <source>
        <dbReference type="Proteomes" id="UP000694701"/>
    </source>
</evidence>
<dbReference type="PANTHER" id="PTHR25465:SF5">
    <property type="entry name" value="E3 UBIQUITIN_ISG15 LIGASE TRIM25-RELATED"/>
    <property type="match status" value="1"/>
</dbReference>
<dbReference type="Pfam" id="PF02758">
    <property type="entry name" value="PYRIN"/>
    <property type="match status" value="1"/>
</dbReference>
<evidence type="ECO:0000256" key="4">
    <source>
        <dbReference type="SAM" id="MobiDB-lite"/>
    </source>
</evidence>
<dbReference type="Pfam" id="PF00622">
    <property type="entry name" value="SPRY"/>
    <property type="match status" value="1"/>
</dbReference>
<dbReference type="Proteomes" id="UP000694701">
    <property type="component" value="Unplaced"/>
</dbReference>
<dbReference type="Ensembl" id="ENSCCRT00020077371.1">
    <property type="protein sequence ID" value="ENSCCRP00020070425.1"/>
    <property type="gene ID" value="ENSCCRG00020032930.1"/>
</dbReference>
<feature type="domain" description="Pyrin" evidence="6">
    <location>
        <begin position="1"/>
        <end position="86"/>
    </location>
</feature>
<dbReference type="GO" id="GO:0005737">
    <property type="term" value="C:cytoplasm"/>
    <property type="evidence" value="ECO:0007669"/>
    <property type="project" value="UniProtKB-ARBA"/>
</dbReference>
<dbReference type="FunFam" id="2.60.120.920:FF:000066">
    <property type="entry name" value="Si:ch211-208f21.3"/>
    <property type="match status" value="1"/>
</dbReference>
<dbReference type="SUPFAM" id="SSF47986">
    <property type="entry name" value="DEATH domain"/>
    <property type="match status" value="1"/>
</dbReference>
<dbReference type="InterPro" id="IPR003879">
    <property type="entry name" value="Butyrophylin_SPRY"/>
</dbReference>
<feature type="domain" description="B30.2/SPRY" evidence="5">
    <location>
        <begin position="107"/>
        <end position="295"/>
    </location>
</feature>
<dbReference type="PROSITE" id="PS50824">
    <property type="entry name" value="DAPIN"/>
    <property type="match status" value="1"/>
</dbReference>
<dbReference type="InterPro" id="IPR001870">
    <property type="entry name" value="B30.2/SPRY"/>
</dbReference>
<dbReference type="SMART" id="SM00589">
    <property type="entry name" value="PRY"/>
    <property type="match status" value="1"/>
</dbReference>
<dbReference type="PROSITE" id="PS50188">
    <property type="entry name" value="B302_SPRY"/>
    <property type="match status" value="1"/>
</dbReference>
<dbReference type="InterPro" id="IPR006574">
    <property type="entry name" value="PRY"/>
</dbReference>
<dbReference type="Pfam" id="PF13765">
    <property type="entry name" value="PRY"/>
    <property type="match status" value="1"/>
</dbReference>
<dbReference type="PANTHER" id="PTHR25465">
    <property type="entry name" value="B-BOX DOMAIN CONTAINING"/>
    <property type="match status" value="1"/>
</dbReference>
<evidence type="ECO:0000256" key="2">
    <source>
        <dbReference type="ARBA" id="ARBA00022771"/>
    </source>
</evidence>
<proteinExistence type="predicted"/>
<dbReference type="SMART" id="SM01289">
    <property type="entry name" value="PYRIN"/>
    <property type="match status" value="1"/>
</dbReference>
<reference evidence="7" key="1">
    <citation type="submission" date="2025-08" db="UniProtKB">
        <authorList>
            <consortium name="Ensembl"/>
        </authorList>
    </citation>
    <scope>IDENTIFICATION</scope>
</reference>
<dbReference type="InterPro" id="IPR043136">
    <property type="entry name" value="B30.2/SPRY_sf"/>
</dbReference>
<dbReference type="PRINTS" id="PR01407">
    <property type="entry name" value="BUTYPHLNCDUF"/>
</dbReference>
<sequence>MALEEELLLKTLKDLVKHDLEEFQWHLKIHHKDISNSEMENADRIKTVDIMVEHFGLEEAVKIMLEILRKMNKNNLANQLENNHKQATDISTARPPRGTSSSTSFSVISTNTALNNRNDFQKYSHQLTLDLNTAYKHLRLSDSNRVVSYTYTVQSYPDHPDRFDYYHQVLCRESVTGRGYWELEWSGDCVYISVSYKSIRRKGSGDDCVFGQSAKSWSLICYPDRYFFMHNDTWTNLSVKSVSSRIGVFVDHSAGTLSFYSVSDAMSLIHTVQTTFTQPLYPGFYLDYKSSVKLC</sequence>
<dbReference type="Gene3D" id="1.10.533.10">
    <property type="entry name" value="Death Domain, Fas"/>
    <property type="match status" value="1"/>
</dbReference>
<dbReference type="InterPro" id="IPR011029">
    <property type="entry name" value="DEATH-like_dom_sf"/>
</dbReference>
<name>A0A8C2HVD5_CYPCA</name>
<feature type="region of interest" description="Disordered" evidence="4">
    <location>
        <begin position="84"/>
        <end position="104"/>
    </location>
</feature>
<keyword evidence="2" id="KW-0863">Zinc-finger</keyword>